<reference evidence="2 3" key="1">
    <citation type="submission" date="2016-10" db="EMBL/GenBank/DDBJ databases">
        <title>Draft genome sequence of Coniochaeta ligniaria NRRL30616, a lignocellulolytic fungus for bioabatement of inhibitors in plant biomass hydrolysates.</title>
        <authorList>
            <consortium name="DOE Joint Genome Institute"/>
            <person name="Jimenez D.J."/>
            <person name="Hector R.E."/>
            <person name="Riley R."/>
            <person name="Sun H."/>
            <person name="Grigoriev I.V."/>
            <person name="Van Elsas J.D."/>
            <person name="Nichols N.N."/>
        </authorList>
    </citation>
    <scope>NUCLEOTIDE SEQUENCE [LARGE SCALE GENOMIC DNA]</scope>
    <source>
        <strain evidence="2 3">NRRL 30616</strain>
    </source>
</reference>
<accession>A0A1J7I9B4</accession>
<protein>
    <submittedName>
        <fullName evidence="2">Uncharacterized protein</fullName>
    </submittedName>
</protein>
<evidence type="ECO:0000313" key="2">
    <source>
        <dbReference type="EMBL" id="OIW24231.1"/>
    </source>
</evidence>
<evidence type="ECO:0000256" key="1">
    <source>
        <dbReference type="SAM" id="MobiDB-lite"/>
    </source>
</evidence>
<dbReference type="InParanoid" id="A0A1J7I9B4"/>
<dbReference type="EMBL" id="KV875104">
    <property type="protein sequence ID" value="OIW24231.1"/>
    <property type="molecule type" value="Genomic_DNA"/>
</dbReference>
<name>A0A1J7I9B4_9PEZI</name>
<feature type="region of interest" description="Disordered" evidence="1">
    <location>
        <begin position="249"/>
        <end position="290"/>
    </location>
</feature>
<organism evidence="2 3">
    <name type="scientific">Coniochaeta ligniaria NRRL 30616</name>
    <dbReference type="NCBI Taxonomy" id="1408157"/>
    <lineage>
        <taxon>Eukaryota</taxon>
        <taxon>Fungi</taxon>
        <taxon>Dikarya</taxon>
        <taxon>Ascomycota</taxon>
        <taxon>Pezizomycotina</taxon>
        <taxon>Sordariomycetes</taxon>
        <taxon>Sordariomycetidae</taxon>
        <taxon>Coniochaetales</taxon>
        <taxon>Coniochaetaceae</taxon>
        <taxon>Coniochaeta</taxon>
    </lineage>
</organism>
<keyword evidence="3" id="KW-1185">Reference proteome</keyword>
<sequence length="290" mass="31541">MLADDCFQLNVYATIATLNDANVQVYLQRLPTNTLSGVGSPVLDRDLACGDVVARGCQSAGCSEHVDQNEMAIIRVSRPTRDQIHERARGHHLWHQRQDLSLQDEHAHGVRLTGAQHRAYVGMNHIFLYSLELKKIELSCKMVLLKDQDHALPPQANQSHHRAASGGVRARQTVFEIGVETAASAGQSASFALKKVRQHDVRKGMVVLSKIEGAPLPKHRFGTPTDTGLSPISGRCLINVSSCSAPGTAQEQGLLPAFRNDTTKPPSPSVKDDTPKTSKAKTGISSEHEL</sequence>
<dbReference type="AlphaFoldDB" id="A0A1J7I9B4"/>
<proteinExistence type="predicted"/>
<dbReference type="Proteomes" id="UP000182658">
    <property type="component" value="Unassembled WGS sequence"/>
</dbReference>
<gene>
    <name evidence="2" type="ORF">CONLIGDRAFT_685854</name>
</gene>
<evidence type="ECO:0000313" key="3">
    <source>
        <dbReference type="Proteomes" id="UP000182658"/>
    </source>
</evidence>